<accession>A0A3P1SE85</accession>
<dbReference type="Proteomes" id="UP000280444">
    <property type="component" value="Unassembled WGS sequence"/>
</dbReference>
<name>A0A3P1SE85_9ACTO</name>
<organism evidence="1 2">
    <name type="scientific">Schaalia canis</name>
    <dbReference type="NCBI Taxonomy" id="100469"/>
    <lineage>
        <taxon>Bacteria</taxon>
        <taxon>Bacillati</taxon>
        <taxon>Actinomycetota</taxon>
        <taxon>Actinomycetes</taxon>
        <taxon>Actinomycetales</taxon>
        <taxon>Actinomycetaceae</taxon>
        <taxon>Schaalia</taxon>
    </lineage>
</organism>
<protein>
    <submittedName>
        <fullName evidence="1">Uncharacterized protein</fullName>
    </submittedName>
</protein>
<keyword evidence="2" id="KW-1185">Reference proteome</keyword>
<comment type="caution">
    <text evidence="1">The sequence shown here is derived from an EMBL/GenBank/DDBJ whole genome shotgun (WGS) entry which is preliminary data.</text>
</comment>
<reference evidence="1 2" key="1">
    <citation type="submission" date="2018-11" db="EMBL/GenBank/DDBJ databases">
        <title>Genomes From Bacteria Associated with the Canine Oral Cavity: a Test Case for Automated Genome-Based Taxonomic Assignment.</title>
        <authorList>
            <person name="Coil D.A."/>
            <person name="Jospin G."/>
            <person name="Darling A.E."/>
            <person name="Wallis C."/>
            <person name="Davis I.J."/>
            <person name="Harris S."/>
            <person name="Eisen J.A."/>
            <person name="Holcombe L.J."/>
            <person name="O'Flynn C."/>
        </authorList>
    </citation>
    <scope>NUCLEOTIDE SEQUENCE [LARGE SCALE GENOMIC DNA]</scope>
    <source>
        <strain evidence="1 2">OH770</strain>
    </source>
</reference>
<sequence>MSSERPVLKDVELPDLADGWWDVREVNVDSALALCQQAHANGSAWQGIAYSTCGAVDIRRVNEAGAKTSKDEFVDLATVYEMRLWRCDCTGESGGLRAHELRWVNGAGGVEVRVLVSTAEAGGPCWTRANQYLLHGQEIDGPIMASLEVFTEDTYGNVVFADELMTGKWA</sequence>
<dbReference type="RefSeq" id="WP_124870910.1">
    <property type="nucleotide sequence ID" value="NZ_RQZF01000007.1"/>
</dbReference>
<evidence type="ECO:0000313" key="1">
    <source>
        <dbReference type="EMBL" id="RRC95055.1"/>
    </source>
</evidence>
<dbReference type="AlphaFoldDB" id="A0A3P1SE85"/>
<dbReference type="EMBL" id="RQZF01000007">
    <property type="protein sequence ID" value="RRC95055.1"/>
    <property type="molecule type" value="Genomic_DNA"/>
</dbReference>
<gene>
    <name evidence="1" type="ORF">EII11_07405</name>
</gene>
<proteinExistence type="predicted"/>
<evidence type="ECO:0000313" key="2">
    <source>
        <dbReference type="Proteomes" id="UP000280444"/>
    </source>
</evidence>
<dbReference type="OrthoDB" id="3254141at2"/>